<feature type="compositionally biased region" description="Low complexity" evidence="1">
    <location>
        <begin position="217"/>
        <end position="254"/>
    </location>
</feature>
<evidence type="ECO:0000256" key="1">
    <source>
        <dbReference type="SAM" id="MobiDB-lite"/>
    </source>
</evidence>
<dbReference type="EMBL" id="NXIB02000153">
    <property type="protein sequence ID" value="PHX53799.1"/>
    <property type="molecule type" value="Genomic_DNA"/>
</dbReference>
<keyword evidence="3" id="KW-0540">Nuclease</keyword>
<feature type="region of interest" description="Disordered" evidence="1">
    <location>
        <begin position="214"/>
        <end position="297"/>
    </location>
</feature>
<dbReference type="Pfam" id="PF05685">
    <property type="entry name" value="Uma2"/>
    <property type="match status" value="1"/>
</dbReference>
<evidence type="ECO:0000313" key="4">
    <source>
        <dbReference type="Proteomes" id="UP000226442"/>
    </source>
</evidence>
<dbReference type="PANTHER" id="PTHR33352">
    <property type="entry name" value="SLR1095 PROTEIN"/>
    <property type="match status" value="1"/>
</dbReference>
<dbReference type="CDD" id="cd06260">
    <property type="entry name" value="DUF820-like"/>
    <property type="match status" value="1"/>
</dbReference>
<evidence type="ECO:0000259" key="2">
    <source>
        <dbReference type="Pfam" id="PF05685"/>
    </source>
</evidence>
<keyword evidence="3" id="KW-0378">Hydrolase</keyword>
<organism evidence="3 4">
    <name type="scientific">Tychonema bourrellyi FEM_GT703</name>
    <dbReference type="NCBI Taxonomy" id="2040638"/>
    <lineage>
        <taxon>Bacteria</taxon>
        <taxon>Bacillati</taxon>
        <taxon>Cyanobacteriota</taxon>
        <taxon>Cyanophyceae</taxon>
        <taxon>Oscillatoriophycideae</taxon>
        <taxon>Oscillatoriales</taxon>
        <taxon>Microcoleaceae</taxon>
        <taxon>Tychonema</taxon>
    </lineage>
</organism>
<dbReference type="RefSeq" id="WP_096829952.1">
    <property type="nucleotide sequence ID" value="NZ_NXIB02000153.1"/>
</dbReference>
<dbReference type="GO" id="GO:0004519">
    <property type="term" value="F:endonuclease activity"/>
    <property type="evidence" value="ECO:0007669"/>
    <property type="project" value="UniProtKB-KW"/>
</dbReference>
<reference evidence="3" key="1">
    <citation type="submission" date="2017-10" db="EMBL/GenBank/DDBJ databases">
        <title>Draft genome sequence of the planktic cyanobacteria Tychonema bourrellyi isolated from alpine lentic freshwater.</title>
        <authorList>
            <person name="Tett A."/>
            <person name="Armanini F."/>
            <person name="Asnicar F."/>
            <person name="Boscaini A."/>
            <person name="Pasolli E."/>
            <person name="Zolfo M."/>
            <person name="Donati C."/>
            <person name="Salmaso N."/>
            <person name="Segata N."/>
        </authorList>
    </citation>
    <scope>NUCLEOTIDE SEQUENCE</scope>
    <source>
        <strain evidence="3">FEM_GT703</strain>
    </source>
</reference>
<feature type="domain" description="Putative restriction endonuclease" evidence="2">
    <location>
        <begin position="53"/>
        <end position="192"/>
    </location>
</feature>
<evidence type="ECO:0000313" key="3">
    <source>
        <dbReference type="EMBL" id="PHX53799.1"/>
    </source>
</evidence>
<feature type="region of interest" description="Disordered" evidence="1">
    <location>
        <begin position="1"/>
        <end position="20"/>
    </location>
</feature>
<keyword evidence="4" id="KW-1185">Reference proteome</keyword>
<protein>
    <submittedName>
        <fullName evidence="3">Uma2 family endonuclease</fullName>
    </submittedName>
</protein>
<feature type="compositionally biased region" description="Polar residues" evidence="1">
    <location>
        <begin position="1"/>
        <end position="10"/>
    </location>
</feature>
<accession>A0A2G4EW95</accession>
<keyword evidence="3" id="KW-0255">Endonuclease</keyword>
<sequence>MYQTEQSPTPKNVLPTMYDLPSEHPEDSGLPDLYHLWQSRCLEYTFRPSNYPIELVFVASDLNLYFDVRHTQWYKRPDWFGVVGIDRFYQTQELRKSYVIWQEEVSPFVVVELLSPGTENEDLGQTIRGLGQPPTKWQVYEQILRVPYYIVFDGATNNLRAFVLTGDRYEELILAEPRVWMPEIQLGLGLWLGTFEGLERSWLRWYDANGSWVPTPTEQQRQQKELAQQQAEQARQQAEQQRQQTEVAQQQAEQQRQEKELAQQQTEQQRQEKELAQQRTQRLAERLRAMGIDPDEL</sequence>
<dbReference type="AlphaFoldDB" id="A0A2G4EW95"/>
<dbReference type="Proteomes" id="UP000226442">
    <property type="component" value="Unassembled WGS sequence"/>
</dbReference>
<name>A0A2G4EW95_9CYAN</name>
<proteinExistence type="predicted"/>
<dbReference type="OrthoDB" id="453897at2"/>
<gene>
    <name evidence="3" type="ORF">CP500_019460</name>
</gene>
<dbReference type="InterPro" id="IPR008538">
    <property type="entry name" value="Uma2"/>
</dbReference>
<comment type="caution">
    <text evidence="3">The sequence shown here is derived from an EMBL/GenBank/DDBJ whole genome shotgun (WGS) entry which is preliminary data.</text>
</comment>
<dbReference type="PANTHER" id="PTHR33352:SF3">
    <property type="entry name" value="SLR1612 PROTEIN"/>
    <property type="match status" value="1"/>
</dbReference>
<feature type="compositionally biased region" description="Basic and acidic residues" evidence="1">
    <location>
        <begin position="269"/>
        <end position="288"/>
    </location>
</feature>